<dbReference type="AlphaFoldDB" id="A0A371PHC5"/>
<organism evidence="10 11">
    <name type="scientific">Paenibacillus paeoniae</name>
    <dbReference type="NCBI Taxonomy" id="2292705"/>
    <lineage>
        <taxon>Bacteria</taxon>
        <taxon>Bacillati</taxon>
        <taxon>Bacillota</taxon>
        <taxon>Bacilli</taxon>
        <taxon>Bacillales</taxon>
        <taxon>Paenibacillaceae</taxon>
        <taxon>Paenibacillus</taxon>
    </lineage>
</organism>
<evidence type="ECO:0000313" key="10">
    <source>
        <dbReference type="EMBL" id="REK75534.1"/>
    </source>
</evidence>
<comment type="similarity">
    <text evidence="4">Belongs to the peptidase M29 family.</text>
</comment>
<evidence type="ECO:0000256" key="8">
    <source>
        <dbReference type="ARBA" id="ARBA00022801"/>
    </source>
</evidence>
<dbReference type="PANTHER" id="PTHR34448:SF3">
    <property type="entry name" value="AMINOPEPTIDASE AMPS"/>
    <property type="match status" value="1"/>
</dbReference>
<name>A0A371PHC5_9BACL</name>
<dbReference type="GO" id="GO:0046872">
    <property type="term" value="F:metal ion binding"/>
    <property type="evidence" value="ECO:0007669"/>
    <property type="project" value="UniProtKB-KW"/>
</dbReference>
<dbReference type="GO" id="GO:0008237">
    <property type="term" value="F:metallopeptidase activity"/>
    <property type="evidence" value="ECO:0007669"/>
    <property type="project" value="UniProtKB-KW"/>
</dbReference>
<keyword evidence="7" id="KW-0479">Metal-binding</keyword>
<dbReference type="GO" id="GO:0006508">
    <property type="term" value="P:proteolysis"/>
    <property type="evidence" value="ECO:0007669"/>
    <property type="project" value="UniProtKB-KW"/>
</dbReference>
<comment type="caution">
    <text evidence="10">The sequence shown here is derived from an EMBL/GenBank/DDBJ whole genome shotgun (WGS) entry which is preliminary data.</text>
</comment>
<dbReference type="PRINTS" id="PR00919">
    <property type="entry name" value="THERMOPTASE"/>
</dbReference>
<keyword evidence="5 10" id="KW-0031">Aminopeptidase</keyword>
<evidence type="ECO:0000256" key="4">
    <source>
        <dbReference type="ARBA" id="ARBA00008236"/>
    </source>
</evidence>
<evidence type="ECO:0000313" key="11">
    <source>
        <dbReference type="Proteomes" id="UP000261905"/>
    </source>
</evidence>
<dbReference type="Proteomes" id="UP000261905">
    <property type="component" value="Unassembled WGS sequence"/>
</dbReference>
<sequence length="410" mass="45433">MNDFQKSLEKYASLVVKVGVNVQPGQTLVVTAPILASDYVRLIVRKAYEVGAKYVHVEWHDDEVIRTRYELAPANSFNYYPQFGADGWADMAKNNAAFLWIIAANPDLLQDIEPQRIKAANIAASTALQPFRTYQMGDKVSWSIVAVPSQPWADKVFPEVAEHDRVDKLWALIFQATRADLDDPVQAWRAHTDTLDQKAASLNERKYKKLHYTAPGTDLTIELPASHRWVSAGSPNAQGIQFISNMPTEEVFTVPLKTGVNGTVSSTKPLSYGGNLIENIRLTFKDGKIVEFDADQGYDTLKGLIETDEGSQFLGEVALVPHKSPISDTNLIFYNTLFDENASNHLAIGKGLAFCLEGGKTMSKEELEAQGLNDSLAHVDFMIGSAEMDIDGILEDGTTEQVFRKGNWAF</sequence>
<protein>
    <submittedName>
        <fullName evidence="10">Aminopeptidase</fullName>
    </submittedName>
</protein>
<dbReference type="GO" id="GO:0004177">
    <property type="term" value="F:aminopeptidase activity"/>
    <property type="evidence" value="ECO:0007669"/>
    <property type="project" value="UniProtKB-KW"/>
</dbReference>
<evidence type="ECO:0000256" key="9">
    <source>
        <dbReference type="ARBA" id="ARBA00023049"/>
    </source>
</evidence>
<evidence type="ECO:0000256" key="5">
    <source>
        <dbReference type="ARBA" id="ARBA00022438"/>
    </source>
</evidence>
<accession>A0A371PHC5</accession>
<keyword evidence="6" id="KW-0645">Protease</keyword>
<proteinExistence type="inferred from homology"/>
<dbReference type="PANTHER" id="PTHR34448">
    <property type="entry name" value="AMINOPEPTIDASE"/>
    <property type="match status" value="1"/>
</dbReference>
<dbReference type="SUPFAM" id="SSF144052">
    <property type="entry name" value="Thermophilic metalloprotease-like"/>
    <property type="match status" value="1"/>
</dbReference>
<evidence type="ECO:0000256" key="6">
    <source>
        <dbReference type="ARBA" id="ARBA00022670"/>
    </source>
</evidence>
<dbReference type="InterPro" id="IPR052170">
    <property type="entry name" value="M29_Exopeptidase"/>
</dbReference>
<dbReference type="InterPro" id="IPR000787">
    <property type="entry name" value="Peptidase_M29"/>
</dbReference>
<reference evidence="10 11" key="1">
    <citation type="submission" date="2018-08" db="EMBL/GenBank/DDBJ databases">
        <title>Paenibacillus sp. M4BSY-1, whole genome shotgun sequence.</title>
        <authorList>
            <person name="Tuo L."/>
        </authorList>
    </citation>
    <scope>NUCLEOTIDE SEQUENCE [LARGE SCALE GENOMIC DNA]</scope>
    <source>
        <strain evidence="10 11">M4BSY-1</strain>
    </source>
</reference>
<dbReference type="Gene3D" id="3.40.1830.10">
    <property type="entry name" value="Thermophilic metalloprotease (M29)"/>
    <property type="match status" value="1"/>
</dbReference>
<dbReference type="OrthoDB" id="9803993at2"/>
<dbReference type="InterPro" id="IPR035097">
    <property type="entry name" value="M29_N-terminal"/>
</dbReference>
<comment type="cofactor">
    <cofactor evidence="1">
        <name>Co(2+)</name>
        <dbReference type="ChEBI" id="CHEBI:48828"/>
    </cofactor>
</comment>
<comment type="cofactor">
    <cofactor evidence="2">
        <name>Mg(2+)</name>
        <dbReference type="ChEBI" id="CHEBI:18420"/>
    </cofactor>
</comment>
<evidence type="ECO:0000256" key="1">
    <source>
        <dbReference type="ARBA" id="ARBA00001941"/>
    </source>
</evidence>
<evidence type="ECO:0000256" key="3">
    <source>
        <dbReference type="ARBA" id="ARBA00001947"/>
    </source>
</evidence>
<keyword evidence="8" id="KW-0378">Hydrolase</keyword>
<keyword evidence="11" id="KW-1185">Reference proteome</keyword>
<dbReference type="EMBL" id="QUBQ01000001">
    <property type="protein sequence ID" value="REK75534.1"/>
    <property type="molecule type" value="Genomic_DNA"/>
</dbReference>
<evidence type="ECO:0000256" key="7">
    <source>
        <dbReference type="ARBA" id="ARBA00022723"/>
    </source>
</evidence>
<gene>
    <name evidence="10" type="ORF">DX130_00090</name>
</gene>
<comment type="cofactor">
    <cofactor evidence="3">
        <name>Zn(2+)</name>
        <dbReference type="ChEBI" id="CHEBI:29105"/>
    </cofactor>
</comment>
<evidence type="ECO:0000256" key="2">
    <source>
        <dbReference type="ARBA" id="ARBA00001946"/>
    </source>
</evidence>
<dbReference type="Pfam" id="PF02073">
    <property type="entry name" value="Peptidase_M29"/>
    <property type="match status" value="1"/>
</dbReference>
<dbReference type="RefSeq" id="WP_116041873.1">
    <property type="nucleotide sequence ID" value="NZ_QUBQ01000001.1"/>
</dbReference>
<keyword evidence="9" id="KW-0482">Metalloprotease</keyword>